<comment type="caution">
    <text evidence="3">The sequence shown here is derived from an EMBL/GenBank/DDBJ whole genome shotgun (WGS) entry which is preliminary data.</text>
</comment>
<dbReference type="SUPFAM" id="SSF55874">
    <property type="entry name" value="ATPase domain of HSP90 chaperone/DNA topoisomerase II/histidine kinase"/>
    <property type="match status" value="1"/>
</dbReference>
<dbReference type="RefSeq" id="WP_345678022.1">
    <property type="nucleotide sequence ID" value="NZ_BAABHS010000019.1"/>
</dbReference>
<dbReference type="InterPro" id="IPR036890">
    <property type="entry name" value="HATPase_C_sf"/>
</dbReference>
<protein>
    <recommendedName>
        <fullName evidence="2">Histidine kinase/HSP90-like ATPase domain-containing protein</fullName>
    </recommendedName>
</protein>
<proteinExistence type="predicted"/>
<dbReference type="InterPro" id="IPR050267">
    <property type="entry name" value="Anti-sigma-factor_SerPK"/>
</dbReference>
<keyword evidence="1" id="KW-0808">Transferase</keyword>
<dbReference type="Gene3D" id="3.30.565.10">
    <property type="entry name" value="Histidine kinase-like ATPase, C-terminal domain"/>
    <property type="match status" value="1"/>
</dbReference>
<dbReference type="Pfam" id="PF13581">
    <property type="entry name" value="HATPase_c_2"/>
    <property type="match status" value="1"/>
</dbReference>
<dbReference type="PANTHER" id="PTHR35526:SF3">
    <property type="entry name" value="ANTI-SIGMA-F FACTOR RSBW"/>
    <property type="match status" value="1"/>
</dbReference>
<accession>A0ABP9HS85</accession>
<gene>
    <name evidence="3" type="ORF">GCM10023205_51180</name>
</gene>
<dbReference type="EMBL" id="BAABHS010000019">
    <property type="protein sequence ID" value="GAA4977415.1"/>
    <property type="molecule type" value="Genomic_DNA"/>
</dbReference>
<keyword evidence="4" id="KW-1185">Reference proteome</keyword>
<organism evidence="3 4">
    <name type="scientific">Yinghuangia aomiensis</name>
    <dbReference type="NCBI Taxonomy" id="676205"/>
    <lineage>
        <taxon>Bacteria</taxon>
        <taxon>Bacillati</taxon>
        <taxon>Actinomycetota</taxon>
        <taxon>Actinomycetes</taxon>
        <taxon>Kitasatosporales</taxon>
        <taxon>Streptomycetaceae</taxon>
        <taxon>Yinghuangia</taxon>
    </lineage>
</organism>
<keyword evidence="1" id="KW-0723">Serine/threonine-protein kinase</keyword>
<evidence type="ECO:0000256" key="1">
    <source>
        <dbReference type="ARBA" id="ARBA00022527"/>
    </source>
</evidence>
<evidence type="ECO:0000313" key="4">
    <source>
        <dbReference type="Proteomes" id="UP001500466"/>
    </source>
</evidence>
<reference evidence="4" key="1">
    <citation type="journal article" date="2019" name="Int. J. Syst. Evol. Microbiol.">
        <title>The Global Catalogue of Microorganisms (GCM) 10K type strain sequencing project: providing services to taxonomists for standard genome sequencing and annotation.</title>
        <authorList>
            <consortium name="The Broad Institute Genomics Platform"/>
            <consortium name="The Broad Institute Genome Sequencing Center for Infectious Disease"/>
            <person name="Wu L."/>
            <person name="Ma J."/>
        </authorList>
    </citation>
    <scope>NUCLEOTIDE SEQUENCE [LARGE SCALE GENOMIC DNA]</scope>
    <source>
        <strain evidence="4">JCM 17986</strain>
    </source>
</reference>
<keyword evidence="1" id="KW-0418">Kinase</keyword>
<evidence type="ECO:0000313" key="3">
    <source>
        <dbReference type="EMBL" id="GAA4977415.1"/>
    </source>
</evidence>
<dbReference type="PANTHER" id="PTHR35526">
    <property type="entry name" value="ANTI-SIGMA-F FACTOR RSBW-RELATED"/>
    <property type="match status" value="1"/>
</dbReference>
<dbReference type="CDD" id="cd16936">
    <property type="entry name" value="HATPase_RsbW-like"/>
    <property type="match status" value="1"/>
</dbReference>
<sequence length="140" mass="15022">MHATDASTGPVQEPVYIVRLPALPGSVSTAREHVEALCRKFGVDSFAPVQVVSELAGNAVEHAGMCGGIEVWVSFDPAYMWIEVVDFAPGFVPDLETVEEPGDDEERGRGLLIAQMLAERVEALVLGDRKALCACFPVPV</sequence>
<feature type="domain" description="Histidine kinase/HSP90-like ATPase" evidence="2">
    <location>
        <begin position="20"/>
        <end position="123"/>
    </location>
</feature>
<dbReference type="InterPro" id="IPR003594">
    <property type="entry name" value="HATPase_dom"/>
</dbReference>
<evidence type="ECO:0000259" key="2">
    <source>
        <dbReference type="Pfam" id="PF13581"/>
    </source>
</evidence>
<name>A0ABP9HS85_9ACTN</name>
<dbReference type="Proteomes" id="UP001500466">
    <property type="component" value="Unassembled WGS sequence"/>
</dbReference>